<keyword evidence="2" id="KW-0808">Transferase</keyword>
<dbReference type="KEGG" id="atq:GH723_01310"/>
<dbReference type="EMBL" id="CP045851">
    <property type="protein sequence ID" value="QGG93853.1"/>
    <property type="molecule type" value="Genomic_DNA"/>
</dbReference>
<reference evidence="2 3" key="1">
    <citation type="submission" date="2019-11" db="EMBL/GenBank/DDBJ databases">
        <authorList>
            <person name="He Y."/>
        </authorList>
    </citation>
    <scope>NUCLEOTIDE SEQUENCE [LARGE SCALE GENOMIC DNA]</scope>
    <source>
        <strain evidence="2 3">SCSIO 58843</strain>
    </source>
</reference>
<keyword evidence="2" id="KW-0418">Kinase</keyword>
<feature type="region of interest" description="Disordered" evidence="1">
    <location>
        <begin position="1"/>
        <end position="23"/>
    </location>
</feature>
<proteinExistence type="predicted"/>
<evidence type="ECO:0000313" key="3">
    <source>
        <dbReference type="Proteomes" id="UP000334019"/>
    </source>
</evidence>
<name>A0A5Q2RE00_9ACTN</name>
<evidence type="ECO:0000313" key="2">
    <source>
        <dbReference type="EMBL" id="QGG93853.1"/>
    </source>
</evidence>
<dbReference type="Gene3D" id="3.40.50.300">
    <property type="entry name" value="P-loop containing nucleotide triphosphate hydrolases"/>
    <property type="match status" value="1"/>
</dbReference>
<organism evidence="2 3">
    <name type="scientific">Actinomarinicola tropica</name>
    <dbReference type="NCBI Taxonomy" id="2789776"/>
    <lineage>
        <taxon>Bacteria</taxon>
        <taxon>Bacillati</taxon>
        <taxon>Actinomycetota</taxon>
        <taxon>Acidimicrobiia</taxon>
        <taxon>Acidimicrobiales</taxon>
        <taxon>Iamiaceae</taxon>
        <taxon>Actinomarinicola</taxon>
    </lineage>
</organism>
<accession>A0A5Q2RE00</accession>
<gene>
    <name evidence="2" type="ORF">GH723_01310</name>
</gene>
<dbReference type="Proteomes" id="UP000334019">
    <property type="component" value="Chromosome"/>
</dbReference>
<protein>
    <submittedName>
        <fullName evidence="2">Uridine kinase</fullName>
    </submittedName>
</protein>
<dbReference type="InterPro" id="IPR027417">
    <property type="entry name" value="P-loop_NTPase"/>
</dbReference>
<dbReference type="AlphaFoldDB" id="A0A5Q2RE00"/>
<feature type="compositionally biased region" description="Polar residues" evidence="1">
    <location>
        <begin position="1"/>
        <end position="13"/>
    </location>
</feature>
<evidence type="ECO:0000256" key="1">
    <source>
        <dbReference type="SAM" id="MobiDB-lite"/>
    </source>
</evidence>
<dbReference type="GO" id="GO:0016301">
    <property type="term" value="F:kinase activity"/>
    <property type="evidence" value="ECO:0007669"/>
    <property type="project" value="UniProtKB-KW"/>
</dbReference>
<keyword evidence="3" id="KW-1185">Reference proteome</keyword>
<dbReference type="SUPFAM" id="SSF52540">
    <property type="entry name" value="P-loop containing nucleoside triphosphate hydrolases"/>
    <property type="match status" value="1"/>
</dbReference>
<sequence length="242" mass="26494">MTAQSFESVSTWRQGAPPPASEARSALIDRLASRLVAIRPGRVRAVVDGRTASGKTTLADELAVAVRALGRPTLRATFDDFKKPWRDAREKGYDRTSGEGYYRNAPDIESARRLLLEPAGPHGSGIVALCGHDPLTGEDHRTTTIDAPLDAVLIVDSVFGMRPEYDELWDLRVWVDVPVEVALARGVARDADMEGGADAAERLHLDRYHASEEIYVAEVDPVQRADVVIDNTDVGAPDIVRW</sequence>